<reference evidence="4 5" key="1">
    <citation type="submission" date="2021-01" db="EMBL/GenBank/DDBJ databases">
        <title>Whole genome shotgun sequence of Microbispora amethystogenes NBRC 101907.</title>
        <authorList>
            <person name="Komaki H."/>
            <person name="Tamura T."/>
        </authorList>
    </citation>
    <scope>NUCLEOTIDE SEQUENCE [LARGE SCALE GENOMIC DNA]</scope>
    <source>
        <strain evidence="4 5">NBRC 101907</strain>
    </source>
</reference>
<feature type="compositionally biased region" description="Polar residues" evidence="1">
    <location>
        <begin position="338"/>
        <end position="350"/>
    </location>
</feature>
<dbReference type="Pfam" id="PF01548">
    <property type="entry name" value="DEDD_Tnp_IS110"/>
    <property type="match status" value="1"/>
</dbReference>
<sequence>MTIESTSDYWRIWFYLMEGHCLDVQLVNAREAKHTPGRPKADKLDSVWLAKLTEKGLLRPSFVPPHEIRVLRDYTRMRTDLTRERTRYRVTAGETTGGLADQSVGGGQLPGHGLGPGHGRGVDRRAARSRALAELARGRMKHKHSAGGDADGTVRRAPRRTGPLTADRPAHHAGGTTPHADHLHPHRQVAPIVRPIAERLDEIPGIGALAAQVIIAEVGLDMTRFPTADHLVSWAKLSPRTIQSGDKNTSGKIGKGNPHLKGVLGQAAAVAARTDTFLGERFRRIVKRRGKLRALVAVARSLLVVIWHLLADPTATSTTWDRTTTSADWTPAERYAPTSGNWKPSGSTSP</sequence>
<dbReference type="Pfam" id="PF02371">
    <property type="entry name" value="Transposase_20"/>
    <property type="match status" value="1"/>
</dbReference>
<dbReference type="EMBL" id="BOOB01000018">
    <property type="protein sequence ID" value="GIH32731.1"/>
    <property type="molecule type" value="Genomic_DNA"/>
</dbReference>
<dbReference type="InterPro" id="IPR047650">
    <property type="entry name" value="Transpos_IS110"/>
</dbReference>
<accession>A0ABQ4FD33</accession>
<name>A0ABQ4FD33_9ACTN</name>
<dbReference type="PANTHER" id="PTHR33055">
    <property type="entry name" value="TRANSPOSASE FOR INSERTION SEQUENCE ELEMENT IS1111A"/>
    <property type="match status" value="1"/>
</dbReference>
<evidence type="ECO:0000313" key="4">
    <source>
        <dbReference type="EMBL" id="GIH32731.1"/>
    </source>
</evidence>
<dbReference type="InterPro" id="IPR003346">
    <property type="entry name" value="Transposase_20"/>
</dbReference>
<keyword evidence="5" id="KW-1185">Reference proteome</keyword>
<protein>
    <submittedName>
        <fullName evidence="4">IS110 family transposase</fullName>
    </submittedName>
</protein>
<evidence type="ECO:0000256" key="1">
    <source>
        <dbReference type="SAM" id="MobiDB-lite"/>
    </source>
</evidence>
<dbReference type="RefSeq" id="WP_204285805.1">
    <property type="nucleotide sequence ID" value="NZ_BAABEJ010000010.1"/>
</dbReference>
<feature type="compositionally biased region" description="Low complexity" evidence="1">
    <location>
        <begin position="318"/>
        <end position="330"/>
    </location>
</feature>
<feature type="domain" description="Transposase IS110-like N-terminal" evidence="2">
    <location>
        <begin position="3"/>
        <end position="87"/>
    </location>
</feature>
<dbReference type="PANTHER" id="PTHR33055:SF15">
    <property type="entry name" value="TRANSPOSASE-RELATED"/>
    <property type="match status" value="1"/>
</dbReference>
<evidence type="ECO:0000313" key="5">
    <source>
        <dbReference type="Proteomes" id="UP000651728"/>
    </source>
</evidence>
<organism evidence="4 5">
    <name type="scientific">Microbispora amethystogenes</name>
    <dbReference type="NCBI Taxonomy" id="1427754"/>
    <lineage>
        <taxon>Bacteria</taxon>
        <taxon>Bacillati</taxon>
        <taxon>Actinomycetota</taxon>
        <taxon>Actinomycetes</taxon>
        <taxon>Streptosporangiales</taxon>
        <taxon>Streptosporangiaceae</taxon>
        <taxon>Microbispora</taxon>
    </lineage>
</organism>
<feature type="region of interest" description="Disordered" evidence="1">
    <location>
        <begin position="137"/>
        <end position="185"/>
    </location>
</feature>
<proteinExistence type="predicted"/>
<comment type="caution">
    <text evidence="4">The sequence shown here is derived from an EMBL/GenBank/DDBJ whole genome shotgun (WGS) entry which is preliminary data.</text>
</comment>
<evidence type="ECO:0000259" key="3">
    <source>
        <dbReference type="Pfam" id="PF02371"/>
    </source>
</evidence>
<gene>
    <name evidence="4" type="ORF">Mam01_28950</name>
</gene>
<feature type="region of interest" description="Disordered" evidence="1">
    <location>
        <begin position="318"/>
        <end position="350"/>
    </location>
</feature>
<feature type="domain" description="Transposase IS116/IS110/IS902 C-terminal" evidence="3">
    <location>
        <begin position="197"/>
        <end position="275"/>
    </location>
</feature>
<dbReference type="InterPro" id="IPR002525">
    <property type="entry name" value="Transp_IS110-like_N"/>
</dbReference>
<dbReference type="Proteomes" id="UP000651728">
    <property type="component" value="Unassembled WGS sequence"/>
</dbReference>
<evidence type="ECO:0000259" key="2">
    <source>
        <dbReference type="Pfam" id="PF01548"/>
    </source>
</evidence>